<dbReference type="EMBL" id="DVJK01000261">
    <property type="protein sequence ID" value="HIS67707.1"/>
    <property type="molecule type" value="Genomic_DNA"/>
</dbReference>
<dbReference type="GO" id="GO:0019877">
    <property type="term" value="P:diaminopimelate biosynthetic process"/>
    <property type="evidence" value="ECO:0007669"/>
    <property type="project" value="UniProtKB-UniRule"/>
</dbReference>
<evidence type="ECO:0000259" key="12">
    <source>
        <dbReference type="Pfam" id="PF05173"/>
    </source>
</evidence>
<evidence type="ECO:0000256" key="8">
    <source>
        <dbReference type="ARBA" id="ARBA00023154"/>
    </source>
</evidence>
<keyword evidence="7 9" id="KW-0520">NAD</keyword>
<evidence type="ECO:0000256" key="1">
    <source>
        <dbReference type="ARBA" id="ARBA00006642"/>
    </source>
</evidence>
<protein>
    <recommendedName>
        <fullName evidence="9 10">4-hydroxy-tetrahydrodipicolinate reductase</fullName>
        <shortName evidence="9">HTPA reductase</shortName>
        <ecNumber evidence="9 10">1.17.1.8</ecNumber>
    </recommendedName>
</protein>
<dbReference type="GO" id="GO:0005829">
    <property type="term" value="C:cytosol"/>
    <property type="evidence" value="ECO:0007669"/>
    <property type="project" value="TreeGrafter"/>
</dbReference>
<proteinExistence type="inferred from homology"/>
<dbReference type="PROSITE" id="PS01298">
    <property type="entry name" value="DAPB"/>
    <property type="match status" value="1"/>
</dbReference>
<evidence type="ECO:0000256" key="3">
    <source>
        <dbReference type="ARBA" id="ARBA00022605"/>
    </source>
</evidence>
<dbReference type="InterPro" id="IPR022664">
    <property type="entry name" value="DapB_N_CS"/>
</dbReference>
<sequence length="251" mass="26978">MPKIIVSGCNGHMGQAVVKLAAEMEDVQISCGFNRTPAQKNGFEVFSNPLDFKGEADVVIDFSNPANLTGLLAYAVGTKTPIVLCTTGYGEEQLAEIDEAAKKVPVFKSGNMSLGINLMMRLAREAAKALGESFDVEILERHHKRKLDAPSGTALMLADAVAGGLPHESEYVYERHSVRRPRGREEIGISSMRGGTIVGEHELMFAGPDEVFTLKHSALSRDVFASGALAAARWLAGVTEPGLYDMDDLLG</sequence>
<evidence type="ECO:0000256" key="4">
    <source>
        <dbReference type="ARBA" id="ARBA00022857"/>
    </source>
</evidence>
<dbReference type="GO" id="GO:0051287">
    <property type="term" value="F:NAD binding"/>
    <property type="evidence" value="ECO:0007669"/>
    <property type="project" value="UniProtKB-UniRule"/>
</dbReference>
<feature type="binding site" evidence="9">
    <location>
        <begin position="109"/>
        <end position="112"/>
    </location>
    <ligand>
        <name>NAD(+)</name>
        <dbReference type="ChEBI" id="CHEBI:57540"/>
    </ligand>
</feature>
<evidence type="ECO:0000313" key="14">
    <source>
        <dbReference type="Proteomes" id="UP000824001"/>
    </source>
</evidence>
<feature type="domain" description="Dihydrodipicolinate reductase N-terminal" evidence="11">
    <location>
        <begin position="3"/>
        <end position="112"/>
    </location>
</feature>
<dbReference type="Gene3D" id="3.40.50.720">
    <property type="entry name" value="NAD(P)-binding Rossmann-like Domain"/>
    <property type="match status" value="1"/>
</dbReference>
<organism evidence="13 14">
    <name type="scientific">Candidatus Scatomorpha merdipullorum</name>
    <dbReference type="NCBI Taxonomy" id="2840927"/>
    <lineage>
        <taxon>Bacteria</taxon>
        <taxon>Bacillati</taxon>
        <taxon>Bacillota</taxon>
        <taxon>Clostridia</taxon>
        <taxon>Eubacteriales</taxon>
        <taxon>Candidatus Scatomorpha</taxon>
    </lineage>
</organism>
<dbReference type="HAMAP" id="MF_00102">
    <property type="entry name" value="DapB"/>
    <property type="match status" value="1"/>
</dbReference>
<evidence type="ECO:0000259" key="11">
    <source>
        <dbReference type="Pfam" id="PF01113"/>
    </source>
</evidence>
<dbReference type="GO" id="GO:0009089">
    <property type="term" value="P:lysine biosynthetic process via diaminopimelate"/>
    <property type="evidence" value="ECO:0007669"/>
    <property type="project" value="UniProtKB-UniRule"/>
</dbReference>
<keyword evidence="3 9" id="KW-0028">Amino-acid biosynthesis</keyword>
<reference evidence="13" key="2">
    <citation type="journal article" date="2021" name="PeerJ">
        <title>Extensive microbial diversity within the chicken gut microbiome revealed by metagenomics and culture.</title>
        <authorList>
            <person name="Gilroy R."/>
            <person name="Ravi A."/>
            <person name="Getino M."/>
            <person name="Pursley I."/>
            <person name="Horton D.L."/>
            <person name="Alikhan N.F."/>
            <person name="Baker D."/>
            <person name="Gharbi K."/>
            <person name="Hall N."/>
            <person name="Watson M."/>
            <person name="Adriaenssens E.M."/>
            <person name="Foster-Nyarko E."/>
            <person name="Jarju S."/>
            <person name="Secka A."/>
            <person name="Antonio M."/>
            <person name="Oren A."/>
            <person name="Chaudhuri R.R."/>
            <person name="La Ragione R."/>
            <person name="Hildebrand F."/>
            <person name="Pallen M.J."/>
        </authorList>
    </citation>
    <scope>NUCLEOTIDE SEQUENCE</scope>
    <source>
        <strain evidence="13">ChiHjej10B9-9673</strain>
    </source>
</reference>
<keyword evidence="5 9" id="KW-0220">Diaminopimelate biosynthesis</keyword>
<comment type="subunit">
    <text evidence="9">Homotetramer.</text>
</comment>
<dbReference type="EC" id="1.17.1.8" evidence="9 10"/>
<dbReference type="AlphaFoldDB" id="A0A9D1FEQ9"/>
<evidence type="ECO:0000256" key="6">
    <source>
        <dbReference type="ARBA" id="ARBA00023002"/>
    </source>
</evidence>
<comment type="function">
    <text evidence="9">Catalyzes the conversion of 4-hydroxy-tetrahydrodipicolinate (HTPA) to tetrahydrodipicolinate.</text>
</comment>
<comment type="similarity">
    <text evidence="1 9">Belongs to the DapB family.</text>
</comment>
<dbReference type="CDD" id="cd02274">
    <property type="entry name" value="DHDPR_N"/>
    <property type="match status" value="1"/>
</dbReference>
<reference evidence="13" key="1">
    <citation type="submission" date="2020-10" db="EMBL/GenBank/DDBJ databases">
        <authorList>
            <person name="Gilroy R."/>
        </authorList>
    </citation>
    <scope>NUCLEOTIDE SEQUENCE</scope>
    <source>
        <strain evidence="13">ChiHjej10B9-9673</strain>
    </source>
</reference>
<dbReference type="InterPro" id="IPR023940">
    <property type="entry name" value="DHDPR_bac"/>
</dbReference>
<comment type="subcellular location">
    <subcellularLocation>
        <location evidence="9">Cytoplasm</location>
    </subcellularLocation>
</comment>
<comment type="caution">
    <text evidence="9">Was originally thought to be a dihydrodipicolinate reductase (DHDPR), catalyzing the conversion of dihydrodipicolinate to tetrahydrodipicolinate. However, it was shown in E.coli that the substrate of the enzymatic reaction is not dihydrodipicolinate (DHDP) but in fact (2S,4S)-4-hydroxy-2,3,4,5-tetrahydrodipicolinic acid (HTPA), the product released by the DapA-catalyzed reaction.</text>
</comment>
<dbReference type="PIRSF" id="PIRSF000161">
    <property type="entry name" value="DHPR"/>
    <property type="match status" value="1"/>
</dbReference>
<dbReference type="PANTHER" id="PTHR20836:SF7">
    <property type="entry name" value="4-HYDROXY-TETRAHYDRODIPICOLINATE REDUCTASE"/>
    <property type="match status" value="1"/>
</dbReference>
<dbReference type="InterPro" id="IPR000846">
    <property type="entry name" value="DapB_N"/>
</dbReference>
<dbReference type="GO" id="GO:0016726">
    <property type="term" value="F:oxidoreductase activity, acting on CH or CH2 groups, NAD or NADP as acceptor"/>
    <property type="evidence" value="ECO:0007669"/>
    <property type="project" value="UniProtKB-UniRule"/>
</dbReference>
<dbReference type="FunFam" id="3.30.360.10:FF:000009">
    <property type="entry name" value="4-hydroxy-tetrahydrodipicolinate reductase"/>
    <property type="match status" value="1"/>
</dbReference>
<evidence type="ECO:0000256" key="5">
    <source>
        <dbReference type="ARBA" id="ARBA00022915"/>
    </source>
</evidence>
<name>A0A9D1FEQ9_9FIRM</name>
<keyword evidence="2 9" id="KW-0963">Cytoplasm</keyword>
<evidence type="ECO:0000256" key="9">
    <source>
        <dbReference type="HAMAP-Rule" id="MF_00102"/>
    </source>
</evidence>
<comment type="catalytic activity">
    <reaction evidence="9">
        <text>(S)-2,3,4,5-tetrahydrodipicolinate + NADP(+) + H2O = (2S,4S)-4-hydroxy-2,3,4,5-tetrahydrodipicolinate + NADPH + H(+)</text>
        <dbReference type="Rhea" id="RHEA:35331"/>
        <dbReference type="ChEBI" id="CHEBI:15377"/>
        <dbReference type="ChEBI" id="CHEBI:15378"/>
        <dbReference type="ChEBI" id="CHEBI:16845"/>
        <dbReference type="ChEBI" id="CHEBI:57783"/>
        <dbReference type="ChEBI" id="CHEBI:58349"/>
        <dbReference type="ChEBI" id="CHEBI:67139"/>
        <dbReference type="EC" id="1.17.1.8"/>
    </reaction>
</comment>
<dbReference type="SUPFAM" id="SSF55347">
    <property type="entry name" value="Glyceraldehyde-3-phosphate dehydrogenase-like, C-terminal domain"/>
    <property type="match status" value="1"/>
</dbReference>
<dbReference type="InterPro" id="IPR022663">
    <property type="entry name" value="DapB_C"/>
</dbReference>
<keyword evidence="6 9" id="KW-0560">Oxidoreductase</keyword>
<dbReference type="InterPro" id="IPR036291">
    <property type="entry name" value="NAD(P)-bd_dom_sf"/>
</dbReference>
<feature type="binding site" evidence="9">
    <location>
        <begin position="8"/>
        <end position="13"/>
    </location>
    <ligand>
        <name>NAD(+)</name>
        <dbReference type="ChEBI" id="CHEBI:57540"/>
    </ligand>
</feature>
<keyword evidence="4 9" id="KW-0521">NADP</keyword>
<evidence type="ECO:0000256" key="2">
    <source>
        <dbReference type="ARBA" id="ARBA00022490"/>
    </source>
</evidence>
<keyword evidence="8 9" id="KW-0457">Lysine biosynthesis</keyword>
<feature type="binding site" evidence="9">
    <location>
        <begin position="85"/>
        <end position="87"/>
    </location>
    <ligand>
        <name>NAD(+)</name>
        <dbReference type="ChEBI" id="CHEBI:57540"/>
    </ligand>
</feature>
<dbReference type="Gene3D" id="3.30.360.10">
    <property type="entry name" value="Dihydrodipicolinate Reductase, domain 2"/>
    <property type="match status" value="1"/>
</dbReference>
<feature type="binding site" evidence="9">
    <location>
        <begin position="152"/>
        <end position="153"/>
    </location>
    <ligand>
        <name>(S)-2,3,4,5-tetrahydrodipicolinate</name>
        <dbReference type="ChEBI" id="CHEBI:16845"/>
    </ligand>
</feature>
<dbReference type="Pfam" id="PF05173">
    <property type="entry name" value="DapB_C"/>
    <property type="match status" value="1"/>
</dbReference>
<dbReference type="NCBIfam" id="TIGR00036">
    <property type="entry name" value="dapB"/>
    <property type="match status" value="1"/>
</dbReference>
<feature type="binding site" evidence="9">
    <location>
        <position position="143"/>
    </location>
    <ligand>
        <name>(S)-2,3,4,5-tetrahydrodipicolinate</name>
        <dbReference type="ChEBI" id="CHEBI:16845"/>
    </ligand>
</feature>
<dbReference type="SUPFAM" id="SSF51735">
    <property type="entry name" value="NAD(P)-binding Rossmann-fold domains"/>
    <property type="match status" value="1"/>
</dbReference>
<comment type="caution">
    <text evidence="13">The sequence shown here is derived from an EMBL/GenBank/DDBJ whole genome shotgun (WGS) entry which is preliminary data.</text>
</comment>
<comment type="catalytic activity">
    <reaction evidence="9">
        <text>(S)-2,3,4,5-tetrahydrodipicolinate + NAD(+) + H2O = (2S,4S)-4-hydroxy-2,3,4,5-tetrahydrodipicolinate + NADH + H(+)</text>
        <dbReference type="Rhea" id="RHEA:35323"/>
        <dbReference type="ChEBI" id="CHEBI:15377"/>
        <dbReference type="ChEBI" id="CHEBI:15378"/>
        <dbReference type="ChEBI" id="CHEBI:16845"/>
        <dbReference type="ChEBI" id="CHEBI:57540"/>
        <dbReference type="ChEBI" id="CHEBI:57945"/>
        <dbReference type="ChEBI" id="CHEBI:67139"/>
        <dbReference type="EC" id="1.17.1.8"/>
    </reaction>
</comment>
<evidence type="ECO:0000256" key="10">
    <source>
        <dbReference type="NCBIfam" id="TIGR00036"/>
    </source>
</evidence>
<dbReference type="Pfam" id="PF01113">
    <property type="entry name" value="DapB_N"/>
    <property type="match status" value="1"/>
</dbReference>
<dbReference type="GO" id="GO:0050661">
    <property type="term" value="F:NADP binding"/>
    <property type="evidence" value="ECO:0007669"/>
    <property type="project" value="UniProtKB-UniRule"/>
</dbReference>
<comment type="pathway">
    <text evidence="9">Amino-acid biosynthesis; L-lysine biosynthesis via DAP pathway; (S)-tetrahydrodipicolinate from L-aspartate: step 4/4.</text>
</comment>
<feature type="binding site" evidence="9">
    <location>
        <position position="35"/>
    </location>
    <ligand>
        <name>NADP(+)</name>
        <dbReference type="ChEBI" id="CHEBI:58349"/>
    </ligand>
</feature>
<dbReference type="GO" id="GO:0008839">
    <property type="term" value="F:4-hydroxy-tetrahydrodipicolinate reductase"/>
    <property type="evidence" value="ECO:0007669"/>
    <property type="project" value="UniProtKB-UniRule"/>
</dbReference>
<accession>A0A9D1FEQ9</accession>
<feature type="active site" description="Proton donor" evidence="9">
    <location>
        <position position="146"/>
    </location>
</feature>
<feature type="domain" description="Dihydrodipicolinate reductase C-terminal" evidence="12">
    <location>
        <begin position="115"/>
        <end position="250"/>
    </location>
</feature>
<dbReference type="PANTHER" id="PTHR20836">
    <property type="entry name" value="DIHYDRODIPICOLINATE REDUCTASE"/>
    <property type="match status" value="1"/>
</dbReference>
<dbReference type="Proteomes" id="UP000824001">
    <property type="component" value="Unassembled WGS sequence"/>
</dbReference>
<gene>
    <name evidence="9" type="primary">dapB</name>
    <name evidence="13" type="ORF">IAC18_09095</name>
</gene>
<feature type="active site" description="Proton donor/acceptor" evidence="9">
    <location>
        <position position="142"/>
    </location>
</feature>
<evidence type="ECO:0000313" key="13">
    <source>
        <dbReference type="EMBL" id="HIS67707.1"/>
    </source>
</evidence>
<evidence type="ECO:0000256" key="7">
    <source>
        <dbReference type="ARBA" id="ARBA00023027"/>
    </source>
</evidence>
<comment type="caution">
    <text evidence="9">Lacks conserved residue(s) required for the propagation of feature annotation.</text>
</comment>